<evidence type="ECO:0000256" key="1">
    <source>
        <dbReference type="SAM" id="MobiDB-lite"/>
    </source>
</evidence>
<organism evidence="2 3">
    <name type="scientific">Actinacidiphila acidipaludis</name>
    <dbReference type="NCBI Taxonomy" id="2873382"/>
    <lineage>
        <taxon>Bacteria</taxon>
        <taxon>Bacillati</taxon>
        <taxon>Actinomycetota</taxon>
        <taxon>Actinomycetes</taxon>
        <taxon>Kitasatosporales</taxon>
        <taxon>Streptomycetaceae</taxon>
        <taxon>Actinacidiphila</taxon>
    </lineage>
</organism>
<reference evidence="2 3" key="1">
    <citation type="submission" date="2021-08" db="EMBL/GenBank/DDBJ databases">
        <title>WGS of actinomycetes from Thailand.</title>
        <authorList>
            <person name="Thawai C."/>
        </authorList>
    </citation>
    <scope>NUCLEOTIDE SEQUENCE [LARGE SCALE GENOMIC DNA]</scope>
    <source>
        <strain evidence="2 3">PLK6-54</strain>
    </source>
</reference>
<dbReference type="EMBL" id="JAINZZ010000021">
    <property type="protein sequence ID" value="MBY8879576.1"/>
    <property type="molecule type" value="Genomic_DNA"/>
</dbReference>
<dbReference type="Proteomes" id="UP000778578">
    <property type="component" value="Unassembled WGS sequence"/>
</dbReference>
<name>A0ABS7Q8X2_9ACTN</name>
<comment type="caution">
    <text evidence="2">The sequence shown here is derived from an EMBL/GenBank/DDBJ whole genome shotgun (WGS) entry which is preliminary data.</text>
</comment>
<keyword evidence="3" id="KW-1185">Reference proteome</keyword>
<accession>A0ABS7Q8X2</accession>
<sequence length="71" mass="7842">MELIEPPVKWDQRNHAPGTKSHAQQCTWGAPCDREAEWSVHVTSKGGESWWAACETHRAASDVLNGVATVE</sequence>
<proteinExistence type="predicted"/>
<protein>
    <submittedName>
        <fullName evidence="2">Uncharacterized protein</fullName>
    </submittedName>
</protein>
<feature type="region of interest" description="Disordered" evidence="1">
    <location>
        <begin position="1"/>
        <end position="26"/>
    </location>
</feature>
<dbReference type="RefSeq" id="WP_222963730.1">
    <property type="nucleotide sequence ID" value="NZ_JAINZZ010000021.1"/>
</dbReference>
<evidence type="ECO:0000313" key="3">
    <source>
        <dbReference type="Proteomes" id="UP000778578"/>
    </source>
</evidence>
<gene>
    <name evidence="2" type="ORF">K7862_18310</name>
</gene>
<evidence type="ECO:0000313" key="2">
    <source>
        <dbReference type="EMBL" id="MBY8879576.1"/>
    </source>
</evidence>